<dbReference type="GO" id="GO:0003676">
    <property type="term" value="F:nucleic acid binding"/>
    <property type="evidence" value="ECO:0007669"/>
    <property type="project" value="InterPro"/>
</dbReference>
<keyword evidence="5" id="KW-1185">Reference proteome</keyword>
<name>A0A409W6K0_PSICY</name>
<accession>A0A409W6K0</accession>
<protein>
    <recommendedName>
        <fullName evidence="3">CCHC-type domain-containing protein</fullName>
    </recommendedName>
</protein>
<reference evidence="4 5" key="1">
    <citation type="journal article" date="2018" name="Evol. Lett.">
        <title>Horizontal gene cluster transfer increased hallucinogenic mushroom diversity.</title>
        <authorList>
            <person name="Reynolds H.T."/>
            <person name="Vijayakumar V."/>
            <person name="Gluck-Thaler E."/>
            <person name="Korotkin H.B."/>
            <person name="Matheny P.B."/>
            <person name="Slot J.C."/>
        </authorList>
    </citation>
    <scope>NUCLEOTIDE SEQUENCE [LARGE SCALE GENOMIC DNA]</scope>
    <source>
        <strain evidence="4 5">2631</strain>
    </source>
</reference>
<dbReference type="STRING" id="93625.A0A409W6K0"/>
<dbReference type="OrthoDB" id="3066901at2759"/>
<dbReference type="EMBL" id="NHYD01003719">
    <property type="protein sequence ID" value="PPQ74118.1"/>
    <property type="molecule type" value="Genomic_DNA"/>
</dbReference>
<dbReference type="Proteomes" id="UP000283269">
    <property type="component" value="Unassembled WGS sequence"/>
</dbReference>
<dbReference type="PROSITE" id="PS50158">
    <property type="entry name" value="ZF_CCHC"/>
    <property type="match status" value="1"/>
</dbReference>
<evidence type="ECO:0000313" key="5">
    <source>
        <dbReference type="Proteomes" id="UP000283269"/>
    </source>
</evidence>
<feature type="region of interest" description="Disordered" evidence="2">
    <location>
        <begin position="275"/>
        <end position="302"/>
    </location>
</feature>
<dbReference type="InterPro" id="IPR001878">
    <property type="entry name" value="Znf_CCHC"/>
</dbReference>
<keyword evidence="1" id="KW-0862">Zinc</keyword>
<dbReference type="InterPro" id="IPR005162">
    <property type="entry name" value="Retrotrans_gag_dom"/>
</dbReference>
<dbReference type="Pfam" id="PF03732">
    <property type="entry name" value="Retrotrans_gag"/>
    <property type="match status" value="1"/>
</dbReference>
<keyword evidence="1" id="KW-0479">Metal-binding</keyword>
<dbReference type="InParanoid" id="A0A409W6K0"/>
<evidence type="ECO:0000259" key="3">
    <source>
        <dbReference type="PROSITE" id="PS50158"/>
    </source>
</evidence>
<organism evidence="4 5">
    <name type="scientific">Psilocybe cyanescens</name>
    <dbReference type="NCBI Taxonomy" id="93625"/>
    <lineage>
        <taxon>Eukaryota</taxon>
        <taxon>Fungi</taxon>
        <taxon>Dikarya</taxon>
        <taxon>Basidiomycota</taxon>
        <taxon>Agaricomycotina</taxon>
        <taxon>Agaricomycetes</taxon>
        <taxon>Agaricomycetidae</taxon>
        <taxon>Agaricales</taxon>
        <taxon>Agaricineae</taxon>
        <taxon>Strophariaceae</taxon>
        <taxon>Psilocybe</taxon>
    </lineage>
</organism>
<dbReference type="AlphaFoldDB" id="A0A409W6K0"/>
<feature type="compositionally biased region" description="Low complexity" evidence="2">
    <location>
        <begin position="277"/>
        <end position="298"/>
    </location>
</feature>
<evidence type="ECO:0000313" key="4">
    <source>
        <dbReference type="EMBL" id="PPQ74118.1"/>
    </source>
</evidence>
<comment type="caution">
    <text evidence="4">The sequence shown here is derived from an EMBL/GenBank/DDBJ whole genome shotgun (WGS) entry which is preliminary data.</text>
</comment>
<feature type="domain" description="CCHC-type" evidence="3">
    <location>
        <begin position="322"/>
        <end position="335"/>
    </location>
</feature>
<proteinExistence type="predicted"/>
<sequence length="343" mass="37733">MSPTLASCSLSWGCKLPHATPDPAQPPDSNLAVPGPWSDPPLPIPVVSNPSVVLTANLLDHILAANCESIIEANRESMLLFLRDFSGTQLMAPKPSAAAAPSCCLHMNLPPEFDGVSANVSDFLAMIHGHMLRNPADFVLIKTQVLFLLSYCSKGFAKIWHNRMMTDIHNSNYKITMWDTFETLFKDTFLNHYSEDEAARKIALIRQGKLSAQEFLIIFDELVIQSNFNDKAVIYTLKNTLSPPLLCEINQTTSVLMTHKEWRSVETSLFLLPPPQTSSSATPAPSSSNSHTPTPHASLPTSISLPADHLSRPYPDLVSMACHNCGLKGHLTRACLKPYDAQF</sequence>
<gene>
    <name evidence="4" type="ORF">CVT25_003544</name>
</gene>
<dbReference type="GO" id="GO:0008270">
    <property type="term" value="F:zinc ion binding"/>
    <property type="evidence" value="ECO:0007669"/>
    <property type="project" value="UniProtKB-KW"/>
</dbReference>
<evidence type="ECO:0000256" key="2">
    <source>
        <dbReference type="SAM" id="MobiDB-lite"/>
    </source>
</evidence>
<evidence type="ECO:0000256" key="1">
    <source>
        <dbReference type="PROSITE-ProRule" id="PRU00047"/>
    </source>
</evidence>
<keyword evidence="1" id="KW-0863">Zinc-finger</keyword>